<dbReference type="EMBL" id="OP433492">
    <property type="protein sequence ID" value="UXN78513.1"/>
    <property type="molecule type" value="Genomic_DNA"/>
</dbReference>
<name>A0A977XCE4_9CAUD</name>
<gene>
    <name evidence="1" type="ORF">SYYB1_24</name>
</gene>
<sequence>MTINEKYKEVVNPSLLRSKHIEPERLTPSRRDVEKVLHHLMAHGIITIEDQMELLQQAYMVTK</sequence>
<accession>A0A977XCE4</accession>
<keyword evidence="2" id="KW-1185">Reference proteome</keyword>
<reference evidence="1" key="1">
    <citation type="submission" date="2022-09" db="EMBL/GenBank/DDBJ databases">
        <authorList>
            <person name="Xie Z."/>
            <person name="Yang M."/>
        </authorList>
    </citation>
    <scope>NUCLEOTIDE SEQUENCE</scope>
</reference>
<evidence type="ECO:0000313" key="1">
    <source>
        <dbReference type="EMBL" id="UXN78513.1"/>
    </source>
</evidence>
<evidence type="ECO:0000313" key="2">
    <source>
        <dbReference type="Proteomes" id="UP001064695"/>
    </source>
</evidence>
<dbReference type="Proteomes" id="UP001064695">
    <property type="component" value="Segment"/>
</dbReference>
<proteinExistence type="predicted"/>
<protein>
    <submittedName>
        <fullName evidence="1">Uncharacterized protein</fullName>
    </submittedName>
</protein>
<organism evidence="1 2">
    <name type="scientific">Bacillus phage vB_BaeroP_SYYB1</name>
    <dbReference type="NCBI Taxonomy" id="2980552"/>
    <lineage>
        <taxon>Viruses</taxon>
        <taxon>Duplodnaviria</taxon>
        <taxon>Heunggongvirae</taxon>
        <taxon>Uroviricota</taxon>
        <taxon>Caudoviricetes</taxon>
        <taxon>Salasmaviridae</taxon>
        <taxon>Tatarstanvirinae</taxon>
        <taxon>Gaunavirus</taxon>
        <taxon>Gaunavirus syybuna</taxon>
    </lineage>
</organism>